<keyword evidence="2" id="KW-1185">Reference proteome</keyword>
<name>A0ABP0J5T4_9DINO</name>
<protein>
    <recommendedName>
        <fullName evidence="3">DDE-1 domain-containing protein</fullName>
    </recommendedName>
</protein>
<organism evidence="1 2">
    <name type="scientific">Durusdinium trenchii</name>
    <dbReference type="NCBI Taxonomy" id="1381693"/>
    <lineage>
        <taxon>Eukaryota</taxon>
        <taxon>Sar</taxon>
        <taxon>Alveolata</taxon>
        <taxon>Dinophyceae</taxon>
        <taxon>Suessiales</taxon>
        <taxon>Symbiodiniaceae</taxon>
        <taxon>Durusdinium</taxon>
    </lineage>
</organism>
<gene>
    <name evidence="1" type="ORF">SCF082_LOCUS10393</name>
</gene>
<sequence>MAEELRARRRELNLDISHKAMIICDMASQHSAKKFAALKRAWVEQHNAVIICGDSEVLQIPGGWGAAGSPNDGWHQYCHKLTSAYHSLAVGWGESLGLRKQMSELN</sequence>
<dbReference type="EMBL" id="CAXAMM010006070">
    <property type="protein sequence ID" value="CAK9009730.1"/>
    <property type="molecule type" value="Genomic_DNA"/>
</dbReference>
<feature type="non-terminal residue" evidence="1">
    <location>
        <position position="106"/>
    </location>
</feature>
<evidence type="ECO:0000313" key="2">
    <source>
        <dbReference type="Proteomes" id="UP001642464"/>
    </source>
</evidence>
<reference evidence="1 2" key="1">
    <citation type="submission" date="2024-02" db="EMBL/GenBank/DDBJ databases">
        <authorList>
            <person name="Chen Y."/>
            <person name="Shah S."/>
            <person name="Dougan E. K."/>
            <person name="Thang M."/>
            <person name="Chan C."/>
        </authorList>
    </citation>
    <scope>NUCLEOTIDE SEQUENCE [LARGE SCALE GENOMIC DNA]</scope>
</reference>
<proteinExistence type="predicted"/>
<evidence type="ECO:0000313" key="1">
    <source>
        <dbReference type="EMBL" id="CAK9009730.1"/>
    </source>
</evidence>
<accession>A0ABP0J5T4</accession>
<evidence type="ECO:0008006" key="3">
    <source>
        <dbReference type="Google" id="ProtNLM"/>
    </source>
</evidence>
<comment type="caution">
    <text evidence="1">The sequence shown here is derived from an EMBL/GenBank/DDBJ whole genome shotgun (WGS) entry which is preliminary data.</text>
</comment>
<dbReference type="Proteomes" id="UP001642464">
    <property type="component" value="Unassembled WGS sequence"/>
</dbReference>